<dbReference type="InterPro" id="IPR047565">
    <property type="entry name" value="Alpha-macroglob_thiol-ester_cl"/>
</dbReference>
<evidence type="ECO:0000256" key="1">
    <source>
        <dbReference type="ARBA" id="ARBA00010556"/>
    </source>
</evidence>
<dbReference type="InterPro" id="IPR041462">
    <property type="entry name" value="Bact_A2M_MG6"/>
</dbReference>
<dbReference type="Pfam" id="PF17973">
    <property type="entry name" value="bMG10"/>
    <property type="match status" value="1"/>
</dbReference>
<reference evidence="7 8" key="2">
    <citation type="submission" date="2016-11" db="EMBL/GenBank/DDBJ databases">
        <authorList>
            <person name="Varghese N."/>
            <person name="Submissions S."/>
        </authorList>
    </citation>
    <scope>NUCLEOTIDE SEQUENCE [LARGE SCALE GENOMIC DNA]</scope>
    <source>
        <strain evidence="7 8">DSM 6368</strain>
    </source>
</reference>
<feature type="region of interest" description="Disordered" evidence="3">
    <location>
        <begin position="511"/>
        <end position="532"/>
    </location>
</feature>
<dbReference type="EMBL" id="MUHB01000007">
    <property type="protein sequence ID" value="OXB05911.1"/>
    <property type="molecule type" value="Genomic_DNA"/>
</dbReference>
<dbReference type="Pfam" id="PF00207">
    <property type="entry name" value="A2M"/>
    <property type="match status" value="1"/>
</dbReference>
<dbReference type="PROSITE" id="PS51257">
    <property type="entry name" value="PROKAR_LIPOPROTEIN"/>
    <property type="match status" value="1"/>
</dbReference>
<dbReference type="Pfam" id="PF17962">
    <property type="entry name" value="bMG6"/>
    <property type="match status" value="1"/>
</dbReference>
<evidence type="ECO:0000313" key="6">
    <source>
        <dbReference type="EMBL" id="OXB05911.1"/>
    </source>
</evidence>
<feature type="compositionally biased region" description="Acidic residues" evidence="3">
    <location>
        <begin position="511"/>
        <end position="528"/>
    </location>
</feature>
<evidence type="ECO:0000259" key="5">
    <source>
        <dbReference type="SMART" id="SM01360"/>
    </source>
</evidence>
<proteinExistence type="inferred from homology"/>
<evidence type="ECO:0008006" key="10">
    <source>
        <dbReference type="Google" id="ProtNLM"/>
    </source>
</evidence>
<dbReference type="InterPro" id="IPR008930">
    <property type="entry name" value="Terpenoid_cyclase/PrenylTrfase"/>
</dbReference>
<dbReference type="SMART" id="SM01359">
    <property type="entry name" value="A2M_N_2"/>
    <property type="match status" value="1"/>
</dbReference>
<dbReference type="SMART" id="SM01360">
    <property type="entry name" value="A2M"/>
    <property type="match status" value="1"/>
</dbReference>
<dbReference type="Pfam" id="PF01835">
    <property type="entry name" value="MG2"/>
    <property type="match status" value="1"/>
</dbReference>
<dbReference type="Proteomes" id="UP000198431">
    <property type="component" value="Unassembled WGS sequence"/>
</dbReference>
<dbReference type="SUPFAM" id="SSF48239">
    <property type="entry name" value="Terpenoid cyclases/Protein prenyltransferases"/>
    <property type="match status" value="1"/>
</dbReference>
<feature type="domain" description="Alpha-2-macroglobulin" evidence="5">
    <location>
        <begin position="1241"/>
        <end position="1331"/>
    </location>
</feature>
<protein>
    <recommendedName>
        <fullName evidence="10">Alpha-2-macroglobulin</fullName>
    </recommendedName>
</protein>
<evidence type="ECO:0000256" key="3">
    <source>
        <dbReference type="SAM" id="MobiDB-lite"/>
    </source>
</evidence>
<dbReference type="InterPro" id="IPR041203">
    <property type="entry name" value="Bact_A2M_MG5"/>
</dbReference>
<evidence type="ECO:0000313" key="7">
    <source>
        <dbReference type="EMBL" id="SHM16234.1"/>
    </source>
</evidence>
<dbReference type="Proteomes" id="UP000184216">
    <property type="component" value="Unassembled WGS sequence"/>
</dbReference>
<name>A0AB36P280_9FLAO</name>
<dbReference type="Pfam" id="PF11974">
    <property type="entry name" value="bMG3"/>
    <property type="match status" value="1"/>
</dbReference>
<sequence length="1896" mass="211249">MKARKLVYVFFVFLIFQACGKKSDFNSDFSLFKEYITSFTGGIVSAQSDIRVVLAFDKKEWKVNEVLDNDLFDISPSVDGKVVALSSNTIAFIPEEKLKAGTEYQVTLHLDKLIELPKKTDDDKTDLSDFNFTVKTVKQDFTINTLDIQSYSKEFQYLNCVLKTADDIDLETAQKLVEASQNGNKVKIKFNKTPNSGKEFKFIIDSIQRLDSESNLEIAYDGNDFDIDQKGKMDFPITAINDFKIVKVDIPDDNNQQVLINFSEPLEKGQDFKGLVSIQNTNNLKFSTQGNVLKVYFSNQKPVEEVVHEVEVETEAVAVDSTVAVVDSASVAVDTVAVAEPVVEEEVVAEPEPESAVVSGELLLEVFQGIESQYGQKMKNNYTEKISFDQIKPNVRLIKNGTILPSSSNLKLNFEAVNLSAVDVKVYKIYKNNILQFLQNNELNGTQNLKRVSQPIAKTRLNLKENSLINPSKWNTFALDLSKIISPEPGAIYRVEFSYKKTYSLYKCESSESDDSSAEEEEEVDENDVNYSGNSYDDYYYDDYEWRESQDPCTGSYYYNAKIGTNILASDLGVIAKRGENKSYFFAVNNIITTEPVSNARVDLYSFQQQKLATAATSSEGIASFQLDKFAYFAIVTLGNQSTYVKLDDGNSLSVSNFDVSGETLQKGLKGFIYGERGVWRPGDNLYLSFILNDAANKLPKAHPIKFRLTDPNGKVTYQTVQKTNELNHYAFTVPTDPDAPTGNWEAMVSVGGAKYYKSIKIETIKPNRLKIKNSFRNPILSSSHSNTSNLEVTWLHGAIAKNLNVEMQAKFSQQSTTFKNYPKYVFDDLVRQFSTEEVNVFSGKLDANGRASVNIDPKLQGQAPGMLKAAFVTKVYEEGGDFSTDVISTTYSPYKTYVGVKSPEPNKYGMLETRTANKFDVVTVDENGRPKSVKDLEVKVYKVEWRWWWDASSDNLSNYNSSEATTSYKTFKVNTDSSGKGSFQFALTDEEWGRYLIRVSDEAGGHASALTVNIDWPIWSGKTRNTDASTANMLVFSTDKKEYAVGEKAQISFPSSEGGRALVSIENGSKVVQTLWVETKKGETKVEVPVTAAMAPNVYFNITLLQPHATTKNDSPIRMYGIVPIEVVDKNTILSPKISMPDVLKPEQTFSLKVNEQSGKEMTYTIAIVDEGLLDLTRFKTPNAWDSFYVREALGVKTWDVYNDVIGAYGGKVNQIFSIGGDQDLGGGKAKKANRFKPVVVYLGPFKLEKGQTKTHQIKLPKYIGSVRTMVVAGDANTSAYGSVEKATPVRSPLMVLASLPRKISPSEKVTIPVTVFAMEKNIKNVSVQIKTSNGLKVIGSASQRLTFAQPDEKMAYFNLAVGSLTGIGKVQIVATSGNEKSVYDVEIDMTNPNPVTNTFTDVILEPNSSKTISWKTFGVSGSNKAKLEVSSMPTINLNGRLQFLIQYPHGCVEQTTSSVFPQLFLNEVADIDGTRLQLIQKNVTAGINRLGGFQLPNGGLSYWQGNTLADDWGTSYAGHFMIEAEKKGYVLPINFKSKWLSYQQKEAKQWRFEPRYGNDLAQAYRLYTLALAGSSDLSSMNRLRETKGISNESKLRLAAAYILAGQKSASQNLFLHSKIEDETSDYNYYYYGSSARNRAMALETMLLLGQKEKAFAMAIKLAKNMASDQWMSTQTTAYCLYAMSKFAANNGAKGIDVQFSKDGKSQVVKTSKTVADRSLVVKTGSNSITLKNNKKNTIYVRVLNTGILPIGQENVVQNDVSAGIVFKNRKGGTIDVSRITQGTEFVAEVTVRNQRNERVENVALSQILPSGFEIVNTRFTDYGDATNNIADYIDIRDDRTNFYFGMKAGETKVFRILLNASYLGNYYLPGLQCEAMYDNTFLARTKGFWVEVVK</sequence>
<keyword evidence="8" id="KW-1185">Reference proteome</keyword>
<dbReference type="PANTHER" id="PTHR40094">
    <property type="entry name" value="ALPHA-2-MACROGLOBULIN HOMOLOG"/>
    <property type="match status" value="1"/>
</dbReference>
<keyword evidence="2" id="KW-0732">Signal</keyword>
<dbReference type="Pfam" id="PF07703">
    <property type="entry name" value="A2M_BRD"/>
    <property type="match status" value="1"/>
</dbReference>
<dbReference type="EMBL" id="FRBX01000002">
    <property type="protein sequence ID" value="SHM16234.1"/>
    <property type="molecule type" value="Genomic_DNA"/>
</dbReference>
<dbReference type="RefSeq" id="WP_073394927.1">
    <property type="nucleotide sequence ID" value="NZ_FRBX01000002.1"/>
</dbReference>
<comment type="similarity">
    <text evidence="1">Belongs to the protease inhibitor I39 (alpha-2-macroglobulin) family. Bacterial alpha-2-macroglobulin subfamily.</text>
</comment>
<feature type="domain" description="Alpha-2-macroglobulin bait region" evidence="4">
    <location>
        <begin position="1035"/>
        <end position="1177"/>
    </location>
</feature>
<gene>
    <name evidence="6" type="ORF">B0A72_07845</name>
    <name evidence="7" type="ORF">SAMN05444387_2084</name>
</gene>
<dbReference type="InterPro" id="IPR011625">
    <property type="entry name" value="A2M_N_BRD"/>
</dbReference>
<evidence type="ECO:0000256" key="2">
    <source>
        <dbReference type="ARBA" id="ARBA00022729"/>
    </source>
</evidence>
<dbReference type="SMART" id="SM01419">
    <property type="entry name" value="Thiol-ester_cl"/>
    <property type="match status" value="1"/>
</dbReference>
<accession>A0AB36P280</accession>
<reference evidence="6 9" key="1">
    <citation type="submission" date="2016-11" db="EMBL/GenBank/DDBJ databases">
        <title>Whole genomes of Flavobacteriaceae.</title>
        <authorList>
            <person name="Stine C."/>
            <person name="Li C."/>
            <person name="Tadesse D."/>
        </authorList>
    </citation>
    <scope>NUCLEOTIDE SEQUENCE [LARGE SCALE GENOMIC DNA]</scope>
    <source>
        <strain evidence="6 9">ATCC 19366</strain>
    </source>
</reference>
<evidence type="ECO:0000313" key="8">
    <source>
        <dbReference type="Proteomes" id="UP000184216"/>
    </source>
</evidence>
<dbReference type="Gene3D" id="2.60.40.1930">
    <property type="match status" value="1"/>
</dbReference>
<evidence type="ECO:0000259" key="4">
    <source>
        <dbReference type="SMART" id="SM01359"/>
    </source>
</evidence>
<comment type="caution">
    <text evidence="6">The sequence shown here is derived from an EMBL/GenBank/DDBJ whole genome shotgun (WGS) entry which is preliminary data.</text>
</comment>
<dbReference type="PANTHER" id="PTHR40094:SF1">
    <property type="entry name" value="UBIQUITIN DOMAIN-CONTAINING PROTEIN"/>
    <property type="match status" value="1"/>
</dbReference>
<dbReference type="CDD" id="cd02891">
    <property type="entry name" value="A2M_like"/>
    <property type="match status" value="1"/>
</dbReference>
<dbReference type="GO" id="GO:0004866">
    <property type="term" value="F:endopeptidase inhibitor activity"/>
    <property type="evidence" value="ECO:0007669"/>
    <property type="project" value="InterPro"/>
</dbReference>
<dbReference type="Gene3D" id="1.50.10.20">
    <property type="match status" value="1"/>
</dbReference>
<dbReference type="InterPro" id="IPR041246">
    <property type="entry name" value="Bact_MG10"/>
</dbReference>
<evidence type="ECO:0000313" key="9">
    <source>
        <dbReference type="Proteomes" id="UP000198431"/>
    </source>
</evidence>
<organism evidence="6 9">
    <name type="scientific">Flavobacterium pectinovorum</name>
    <dbReference type="NCBI Taxonomy" id="29533"/>
    <lineage>
        <taxon>Bacteria</taxon>
        <taxon>Pseudomonadati</taxon>
        <taxon>Bacteroidota</taxon>
        <taxon>Flavobacteriia</taxon>
        <taxon>Flavobacteriales</taxon>
        <taxon>Flavobacteriaceae</taxon>
        <taxon>Flavobacterium</taxon>
    </lineage>
</organism>
<dbReference type="InterPro" id="IPR021868">
    <property type="entry name" value="Alpha_2_Macroglob_MG3"/>
</dbReference>
<dbReference type="InterPro" id="IPR001599">
    <property type="entry name" value="Macroglobln_a2"/>
</dbReference>
<dbReference type="InterPro" id="IPR002890">
    <property type="entry name" value="MG2"/>
</dbReference>
<dbReference type="InterPro" id="IPR051802">
    <property type="entry name" value="YfhM-like"/>
</dbReference>
<dbReference type="Pfam" id="PF17972">
    <property type="entry name" value="bMG5"/>
    <property type="match status" value="1"/>
</dbReference>